<keyword evidence="2" id="KW-0472">Membrane</keyword>
<reference evidence="3 4" key="1">
    <citation type="journal article" date="2019" name="Nat. Med.">
        <title>A library of human gut bacterial isolates paired with longitudinal multiomics data enables mechanistic microbiome research.</title>
        <authorList>
            <person name="Poyet M."/>
            <person name="Groussin M."/>
            <person name="Gibbons S.M."/>
            <person name="Avila-Pacheco J."/>
            <person name="Jiang X."/>
            <person name="Kearney S.M."/>
            <person name="Perrotta A.R."/>
            <person name="Berdy B."/>
            <person name="Zhao S."/>
            <person name="Lieberman T.D."/>
            <person name="Swanson P.K."/>
            <person name="Smith M."/>
            <person name="Roesemann S."/>
            <person name="Alexander J.E."/>
            <person name="Rich S.A."/>
            <person name="Livny J."/>
            <person name="Vlamakis H."/>
            <person name="Clish C."/>
            <person name="Bullock K."/>
            <person name="Deik A."/>
            <person name="Scott J."/>
            <person name="Pierce K.A."/>
            <person name="Xavier R.J."/>
            <person name="Alm E.J."/>
        </authorList>
    </citation>
    <scope>NUCLEOTIDE SEQUENCE [LARGE SCALE GENOMIC DNA]</scope>
    <source>
        <strain evidence="3 4">BIOML-B9</strain>
    </source>
</reference>
<keyword evidence="2" id="KW-1133">Transmembrane helix</keyword>
<feature type="transmembrane region" description="Helical" evidence="2">
    <location>
        <begin position="95"/>
        <end position="112"/>
    </location>
</feature>
<feature type="transmembrane region" description="Helical" evidence="2">
    <location>
        <begin position="12"/>
        <end position="32"/>
    </location>
</feature>
<feature type="transmembrane region" description="Helical" evidence="2">
    <location>
        <begin position="44"/>
        <end position="70"/>
    </location>
</feature>
<name>A0A6A8KT16_9FIRM</name>
<sequence>MGKKLQDHPLLWGIIRRFLMAGAVSVTFGILYRWQNIKIDRLEFLLNAIITSATACSGFILASVSILVSLSNTPLMKKINSTDAKKELQYRYKENLVAGLVLIIVSIIIGTNTGEEQAVLAIGFYPYMGIIGFYLISTVRTCKQLLFIIDYGPESEKYGTKKKSGVPKGEYRIGKQSKEQE</sequence>
<evidence type="ECO:0000313" key="4">
    <source>
        <dbReference type="Proteomes" id="UP000477010"/>
    </source>
</evidence>
<feature type="region of interest" description="Disordered" evidence="1">
    <location>
        <begin position="155"/>
        <end position="181"/>
    </location>
</feature>
<dbReference type="Proteomes" id="UP000477010">
    <property type="component" value="Unassembled WGS sequence"/>
</dbReference>
<feature type="transmembrane region" description="Helical" evidence="2">
    <location>
        <begin position="118"/>
        <end position="136"/>
    </location>
</feature>
<evidence type="ECO:0000313" key="3">
    <source>
        <dbReference type="EMBL" id="MSC80901.1"/>
    </source>
</evidence>
<proteinExistence type="predicted"/>
<evidence type="ECO:0000256" key="1">
    <source>
        <dbReference type="SAM" id="MobiDB-lite"/>
    </source>
</evidence>
<comment type="caution">
    <text evidence="3">The sequence shown here is derived from an EMBL/GenBank/DDBJ whole genome shotgun (WGS) entry which is preliminary data.</text>
</comment>
<dbReference type="AlphaFoldDB" id="A0A6A8KT16"/>
<protein>
    <submittedName>
        <fullName evidence="3">Uncharacterized protein</fullName>
    </submittedName>
</protein>
<evidence type="ECO:0000256" key="2">
    <source>
        <dbReference type="SAM" id="Phobius"/>
    </source>
</evidence>
<feature type="compositionally biased region" description="Basic and acidic residues" evidence="1">
    <location>
        <begin position="169"/>
        <end position="181"/>
    </location>
</feature>
<dbReference type="EMBL" id="WKQE01000011">
    <property type="protein sequence ID" value="MSC80901.1"/>
    <property type="molecule type" value="Genomic_DNA"/>
</dbReference>
<accession>A0A6A8KT16</accession>
<gene>
    <name evidence="3" type="ORF">GKD85_08710</name>
</gene>
<keyword evidence="2" id="KW-0812">Transmembrane</keyword>
<organism evidence="3 4">
    <name type="scientific">Faecalibacterium prausnitzii</name>
    <dbReference type="NCBI Taxonomy" id="853"/>
    <lineage>
        <taxon>Bacteria</taxon>
        <taxon>Bacillati</taxon>
        <taxon>Bacillota</taxon>
        <taxon>Clostridia</taxon>
        <taxon>Eubacteriales</taxon>
        <taxon>Oscillospiraceae</taxon>
        <taxon>Faecalibacterium</taxon>
    </lineage>
</organism>
<dbReference type="RefSeq" id="WP_118553419.1">
    <property type="nucleotide sequence ID" value="NZ_CABJDF010000006.1"/>
</dbReference>